<feature type="compositionally biased region" description="Low complexity" evidence="1">
    <location>
        <begin position="514"/>
        <end position="526"/>
    </location>
</feature>
<organism evidence="3 4">
    <name type="scientific">Psilocybe cyanescens</name>
    <dbReference type="NCBI Taxonomy" id="93625"/>
    <lineage>
        <taxon>Eukaryota</taxon>
        <taxon>Fungi</taxon>
        <taxon>Dikarya</taxon>
        <taxon>Basidiomycota</taxon>
        <taxon>Agaricomycotina</taxon>
        <taxon>Agaricomycetes</taxon>
        <taxon>Agaricomycetidae</taxon>
        <taxon>Agaricales</taxon>
        <taxon>Agaricineae</taxon>
        <taxon>Strophariaceae</taxon>
        <taxon>Psilocybe</taxon>
    </lineage>
</organism>
<dbReference type="SUPFAM" id="SSF54427">
    <property type="entry name" value="NTF2-like"/>
    <property type="match status" value="1"/>
</dbReference>
<reference evidence="3 4" key="1">
    <citation type="journal article" date="2018" name="Evol. Lett.">
        <title>Horizontal gene cluster transfer increased hallucinogenic mushroom diversity.</title>
        <authorList>
            <person name="Reynolds H.T."/>
            <person name="Vijayakumar V."/>
            <person name="Gluck-Thaler E."/>
            <person name="Korotkin H.B."/>
            <person name="Matheny P.B."/>
            <person name="Slot J.C."/>
        </authorList>
    </citation>
    <scope>NUCLEOTIDE SEQUENCE [LARGE SCALE GENOMIC DNA]</scope>
    <source>
        <strain evidence="3 4">2631</strain>
    </source>
</reference>
<evidence type="ECO:0000313" key="3">
    <source>
        <dbReference type="EMBL" id="PPQ92322.1"/>
    </source>
</evidence>
<feature type="domain" description="NTF2" evidence="2">
    <location>
        <begin position="592"/>
        <end position="750"/>
    </location>
</feature>
<evidence type="ECO:0000259" key="2">
    <source>
        <dbReference type="PROSITE" id="PS50177"/>
    </source>
</evidence>
<evidence type="ECO:0000256" key="1">
    <source>
        <dbReference type="SAM" id="MobiDB-lite"/>
    </source>
</evidence>
<dbReference type="EMBL" id="NHYD01001056">
    <property type="protein sequence ID" value="PPQ92322.1"/>
    <property type="molecule type" value="Genomic_DNA"/>
</dbReference>
<feature type="compositionally biased region" description="Polar residues" evidence="1">
    <location>
        <begin position="378"/>
        <end position="393"/>
    </location>
</feature>
<dbReference type="InterPro" id="IPR032710">
    <property type="entry name" value="NTF2-like_dom_sf"/>
</dbReference>
<feature type="compositionally biased region" description="Polar residues" evidence="1">
    <location>
        <begin position="454"/>
        <end position="465"/>
    </location>
</feature>
<feature type="region of interest" description="Disordered" evidence="1">
    <location>
        <begin position="208"/>
        <end position="248"/>
    </location>
</feature>
<feature type="compositionally biased region" description="Polar residues" evidence="1">
    <location>
        <begin position="360"/>
        <end position="369"/>
    </location>
</feature>
<dbReference type="AlphaFoldDB" id="A0A409XNG0"/>
<dbReference type="Proteomes" id="UP000283269">
    <property type="component" value="Unassembled WGS sequence"/>
</dbReference>
<dbReference type="PROSITE" id="PS50177">
    <property type="entry name" value="NTF2_DOMAIN"/>
    <property type="match status" value="1"/>
</dbReference>
<proteinExistence type="predicted"/>
<feature type="region of interest" description="Disordered" evidence="1">
    <location>
        <begin position="565"/>
        <end position="584"/>
    </location>
</feature>
<gene>
    <name evidence="3" type="ORF">CVT25_008528</name>
</gene>
<keyword evidence="4" id="KW-1185">Reference proteome</keyword>
<dbReference type="InterPro" id="IPR002075">
    <property type="entry name" value="NTF2_dom"/>
</dbReference>
<feature type="compositionally biased region" description="Low complexity" evidence="1">
    <location>
        <begin position="119"/>
        <end position="138"/>
    </location>
</feature>
<dbReference type="InterPro" id="IPR018222">
    <property type="entry name" value="Nuclear_transport_factor_2_euk"/>
</dbReference>
<dbReference type="Pfam" id="PF22602">
    <property type="entry name" value="NXF_NTF2"/>
    <property type="match status" value="1"/>
</dbReference>
<sequence length="759" mass="83174">MLRGQYGTATPSSLAPVVHREDAQPNEGIQKRFHKLPPPIRSTAAPSRATSIHYRGSRGRGSYSSGNMSQRGQGQHSPYLQYAIRGNTAWRGRGKSSSRGSYPNWTSGHATMSSNNDISSPSASSSSGTTPSVGVGVPLPREEMDPGPSYRRTHHTAFPNASQTSATPPIVANPRETWWMTRSRSPTPILPAAPLKRRKIEEQPVIPSPTTISRLPLPGRTHKAAEPVKQEPVVKQEPLSPSPPPRPISPERRLITESCQFYPFPNSCKGSDPNHRQNRRSFFLEKNKELVRLGLKKTKAFSRDDGLVIEWSSTVPVWSDTLQPEVVNLATVIQRASEINSNLTQSSSPVKRKKRLARHSSASVPSPSRAQFKDLTPLASTEVKTPSHASTAVKTPPRTVPPIPRKRLPLPGRQCVEPKPVTVPVAFAPRGSATPSSVSSCTPRFLGITKNIDSANRPTRESTPTAAVPNRPKTLPTLYQPEDTYSQELAGDYRTQEPYSVDGMSDHRHDGQYAATAAPSPTSNSNMASLDGKITCMTRDDEHHSPFHNDCVEAEDVAISLLSQSRDNLSSDDDPEIDISTDDDGANEIEGLVADFLQRYCQLFDSDRSKLAAAYDNNALFSCCVHHLEQPSFSMAGLFAPEVNSSFRSSHSRASASTINRGRTQINDRLLSMGPYQFCPRGVTGNLLYDAVDSPAGILLTVHGEIVNPHTSNPQMDHVLTLDQSFVLRQRGINVQEEEEDAINGYVLSFVCRTSLRDV</sequence>
<feature type="region of interest" description="Disordered" evidence="1">
    <location>
        <begin position="90"/>
        <end position="169"/>
    </location>
</feature>
<feature type="compositionally biased region" description="Polar residues" evidence="1">
    <location>
        <begin position="67"/>
        <end position="76"/>
    </location>
</feature>
<feature type="compositionally biased region" description="Polar residues" evidence="1">
    <location>
        <begin position="103"/>
        <end position="118"/>
    </location>
</feature>
<accession>A0A409XNG0</accession>
<comment type="caution">
    <text evidence="3">The sequence shown here is derived from an EMBL/GenBank/DDBJ whole genome shotgun (WGS) entry which is preliminary data.</text>
</comment>
<feature type="compositionally biased region" description="Basic and acidic residues" evidence="1">
    <location>
        <begin position="223"/>
        <end position="234"/>
    </location>
</feature>
<evidence type="ECO:0000313" key="4">
    <source>
        <dbReference type="Proteomes" id="UP000283269"/>
    </source>
</evidence>
<dbReference type="OrthoDB" id="3265156at2759"/>
<feature type="region of interest" description="Disordered" evidence="1">
    <location>
        <begin position="341"/>
        <end position="415"/>
    </location>
</feature>
<feature type="region of interest" description="Disordered" evidence="1">
    <location>
        <begin position="1"/>
        <end position="76"/>
    </location>
</feature>
<name>A0A409XNG0_PSICY</name>
<dbReference type="InParanoid" id="A0A409XNG0"/>
<feature type="compositionally biased region" description="Acidic residues" evidence="1">
    <location>
        <begin position="570"/>
        <end position="584"/>
    </location>
</feature>
<protein>
    <recommendedName>
        <fullName evidence="2">NTF2 domain-containing protein</fullName>
    </recommendedName>
</protein>
<dbReference type="Gene3D" id="3.10.450.50">
    <property type="match status" value="1"/>
</dbReference>
<feature type="region of interest" description="Disordered" evidence="1">
    <location>
        <begin position="454"/>
        <end position="528"/>
    </location>
</feature>